<evidence type="ECO:0000256" key="1">
    <source>
        <dbReference type="ARBA" id="ARBA00010378"/>
    </source>
</evidence>
<dbReference type="Proteomes" id="UP000029669">
    <property type="component" value="Chromosome"/>
</dbReference>
<dbReference type="Gene3D" id="3.40.50.300">
    <property type="entry name" value="P-loop containing nucleotide triphosphate hydrolases"/>
    <property type="match status" value="1"/>
</dbReference>
<dbReference type="KEGG" id="tki:TKV_c12820"/>
<dbReference type="Pfam" id="PF00004">
    <property type="entry name" value="AAA"/>
    <property type="match status" value="1"/>
</dbReference>
<keyword evidence="2" id="KW-0547">Nucleotide-binding</keyword>
<comment type="similarity">
    <text evidence="1">Belongs to the CbxX/CfxQ family.</text>
</comment>
<dbReference type="NCBIfam" id="TIGR02881">
    <property type="entry name" value="spore_V_K"/>
    <property type="match status" value="1"/>
</dbReference>
<dbReference type="InterPro" id="IPR041627">
    <property type="entry name" value="AAA_lid_6"/>
</dbReference>
<dbReference type="GO" id="GO:0005524">
    <property type="term" value="F:ATP binding"/>
    <property type="evidence" value="ECO:0007669"/>
    <property type="project" value="UniProtKB-KW"/>
</dbReference>
<dbReference type="EMBL" id="CP009170">
    <property type="protein sequence ID" value="AIS52453.1"/>
    <property type="molecule type" value="Genomic_DNA"/>
</dbReference>
<dbReference type="Gene3D" id="1.10.8.60">
    <property type="match status" value="1"/>
</dbReference>
<keyword evidence="3" id="KW-0067">ATP-binding</keyword>
<dbReference type="GO" id="GO:0016887">
    <property type="term" value="F:ATP hydrolysis activity"/>
    <property type="evidence" value="ECO:0007669"/>
    <property type="project" value="InterPro"/>
</dbReference>
<dbReference type="InterPro" id="IPR003593">
    <property type="entry name" value="AAA+_ATPase"/>
</dbReference>
<evidence type="ECO:0000256" key="2">
    <source>
        <dbReference type="ARBA" id="ARBA00022741"/>
    </source>
</evidence>
<sequence length="298" mass="34112">MGIWPVFFDGYRLEKKSEDKAVENFQQIDNKALQEEALKELNSLIGLNKVKEIIRELYALSQLQIRRKKEGLSTDPIVLHMIFKGNPGTGKTTVARILGKLLKSIGVLEKGHVVEVERADLVGEYIGHTAHRVRENVKKALGGILFVDEAYSLARGGEKDFGKEAIDTLVKEMEDNRNKFILILAGYKHEMEYFLSTNPGLHSRFPIQIDFPDYTVDELLQIAEVMVKSRQYKLTESAKKKLMKFLIYDDNSREMGNARLVRNIIERAIRKHAVRVLNKANITKEDLITIDSIDIRED</sequence>
<organism evidence="5 6">
    <name type="scientific">Thermoanaerobacter kivui</name>
    <name type="common">Acetogenium kivui</name>
    <dbReference type="NCBI Taxonomy" id="2325"/>
    <lineage>
        <taxon>Bacteria</taxon>
        <taxon>Bacillati</taxon>
        <taxon>Bacillota</taxon>
        <taxon>Clostridia</taxon>
        <taxon>Thermoanaerobacterales</taxon>
        <taxon>Thermoanaerobacteraceae</taxon>
        <taxon>Thermoanaerobacter</taxon>
    </lineage>
</organism>
<evidence type="ECO:0000256" key="3">
    <source>
        <dbReference type="ARBA" id="ARBA00022840"/>
    </source>
</evidence>
<dbReference type="PANTHER" id="PTHR43392:SF2">
    <property type="entry name" value="AAA-TYPE ATPASE FAMILY PROTEIN _ ANKYRIN REPEAT FAMILY PROTEIN"/>
    <property type="match status" value="1"/>
</dbReference>
<dbReference type="RefSeq" id="WP_049685207.1">
    <property type="nucleotide sequence ID" value="NZ_CP009170.1"/>
</dbReference>
<feature type="domain" description="AAA+ ATPase" evidence="4">
    <location>
        <begin position="77"/>
        <end position="215"/>
    </location>
</feature>
<dbReference type="Pfam" id="PF17866">
    <property type="entry name" value="AAA_lid_6"/>
    <property type="match status" value="1"/>
</dbReference>
<keyword evidence="6" id="KW-1185">Reference proteome</keyword>
<dbReference type="InterPro" id="IPR027417">
    <property type="entry name" value="P-loop_NTPase"/>
</dbReference>
<reference evidence="6" key="1">
    <citation type="journal article" date="2015" name="Genome Announc.">
        <title>Whole-Genome Sequences of 80 Environmental and Clinical Isolates of Burkholderia pseudomallei.</title>
        <authorList>
            <person name="Johnson S.L."/>
            <person name="Baker A.L."/>
            <person name="Chain P.S."/>
            <person name="Currie B.J."/>
            <person name="Daligault H.E."/>
            <person name="Davenport K.W."/>
            <person name="Davis C.B."/>
            <person name="Inglis T.J."/>
            <person name="Kaestli M."/>
            <person name="Koren S."/>
            <person name="Mayo M."/>
            <person name="Merritt A.J."/>
            <person name="Price E.P."/>
            <person name="Sarovich D.S."/>
            <person name="Warner J."/>
            <person name="Rosovitz M.J."/>
        </authorList>
    </citation>
    <scope>NUCLEOTIDE SEQUENCE [LARGE SCALE GENOMIC DNA]</scope>
    <source>
        <strain evidence="6">DSM 2030</strain>
    </source>
</reference>
<name>A0A097ARL7_THEKI</name>
<dbReference type="CDD" id="cd00009">
    <property type="entry name" value="AAA"/>
    <property type="match status" value="1"/>
</dbReference>
<accession>A0A097ARL7</accession>
<dbReference type="SMART" id="SM00382">
    <property type="entry name" value="AAA"/>
    <property type="match status" value="1"/>
</dbReference>
<evidence type="ECO:0000313" key="6">
    <source>
        <dbReference type="Proteomes" id="UP000029669"/>
    </source>
</evidence>
<dbReference type="InterPro" id="IPR014232">
    <property type="entry name" value="Spore_V_K"/>
</dbReference>
<dbReference type="STRING" id="2325.TKV_c12820"/>
<dbReference type="InterPro" id="IPR050773">
    <property type="entry name" value="CbxX/CfxQ_RuBisCO_ESX"/>
</dbReference>
<dbReference type="PRINTS" id="PR00819">
    <property type="entry name" value="CBXCFQXSUPER"/>
</dbReference>
<dbReference type="HOGENOM" id="CLU_008749_1_0_9"/>
<evidence type="ECO:0000259" key="4">
    <source>
        <dbReference type="SMART" id="SM00382"/>
    </source>
</evidence>
<dbReference type="OrthoDB" id="9806903at2"/>
<evidence type="ECO:0000313" key="5">
    <source>
        <dbReference type="EMBL" id="AIS52453.1"/>
    </source>
</evidence>
<proteinExistence type="inferred from homology"/>
<dbReference type="AlphaFoldDB" id="A0A097ARL7"/>
<gene>
    <name evidence="5" type="primary">spoVK</name>
    <name evidence="5" type="ORF">TKV_c12820</name>
</gene>
<dbReference type="FunFam" id="3.40.50.300:FF:000216">
    <property type="entry name" value="Type VII secretion ATPase EccA"/>
    <property type="match status" value="1"/>
</dbReference>
<dbReference type="PANTHER" id="PTHR43392">
    <property type="entry name" value="AAA-TYPE ATPASE FAMILY PROTEIN / ANKYRIN REPEAT FAMILY PROTEIN"/>
    <property type="match status" value="1"/>
</dbReference>
<dbReference type="eggNOG" id="COG0464">
    <property type="taxonomic scope" value="Bacteria"/>
</dbReference>
<dbReference type="InterPro" id="IPR000641">
    <property type="entry name" value="CbxX/CfxQ"/>
</dbReference>
<dbReference type="SUPFAM" id="SSF52540">
    <property type="entry name" value="P-loop containing nucleoside triphosphate hydrolases"/>
    <property type="match status" value="1"/>
</dbReference>
<dbReference type="InterPro" id="IPR003959">
    <property type="entry name" value="ATPase_AAA_core"/>
</dbReference>
<protein>
    <submittedName>
        <fullName evidence="5">Stage V sporulation protein K</fullName>
    </submittedName>
</protein>